<dbReference type="EMBL" id="KL596837">
    <property type="protein sequence ID" value="KER23751.1"/>
    <property type="molecule type" value="Genomic_DNA"/>
</dbReference>
<accession>A0A074Z959</accession>
<gene>
    <name evidence="1" type="ORF">T265_14571</name>
</gene>
<reference evidence="1 2" key="1">
    <citation type="submission" date="2013-11" db="EMBL/GenBank/DDBJ databases">
        <title>Opisthorchis viverrini - life in the bile duct.</title>
        <authorList>
            <person name="Young N.D."/>
            <person name="Nagarajan N."/>
            <person name="Lin S.J."/>
            <person name="Korhonen P.K."/>
            <person name="Jex A.R."/>
            <person name="Hall R.S."/>
            <person name="Safavi-Hemami H."/>
            <person name="Kaewkong W."/>
            <person name="Bertrand D."/>
            <person name="Gao S."/>
            <person name="Seet Q."/>
            <person name="Wongkham S."/>
            <person name="Teh B.T."/>
            <person name="Wongkham C."/>
            <person name="Intapan P.M."/>
            <person name="Maleewong W."/>
            <person name="Yang X."/>
            <person name="Hu M."/>
            <person name="Wang Z."/>
            <person name="Hofmann A."/>
            <person name="Sternberg P.W."/>
            <person name="Tan P."/>
            <person name="Wang J."/>
            <person name="Gasser R.B."/>
        </authorList>
    </citation>
    <scope>NUCLEOTIDE SEQUENCE [LARGE SCALE GENOMIC DNA]</scope>
</reference>
<dbReference type="GeneID" id="20328737"/>
<dbReference type="AlphaFoldDB" id="A0A074Z959"/>
<dbReference type="KEGG" id="ovi:T265_14571"/>
<dbReference type="OrthoDB" id="2120021at2759"/>
<proteinExistence type="predicted"/>
<name>A0A074Z959_OPIVI</name>
<protein>
    <submittedName>
        <fullName evidence="1">Uncharacterized protein</fullName>
    </submittedName>
</protein>
<dbReference type="Proteomes" id="UP000054324">
    <property type="component" value="Unassembled WGS sequence"/>
</dbReference>
<sequence length="162" mass="18895">MNVLHKGRLIIQLARYSRHRVKRVHDILQLNVLHEGRLMFQLVGYSRYRSIFSRLLGNLRQPTIGFTFNWDHQLPSQFHHITGPLTVLYLRTNLSAPASNAQLPTPPPRIIGERNYSSYNHCTTGMRKAQSRQTHVLIEPKVDRFRQIHSFVNQLAIHGRLT</sequence>
<evidence type="ECO:0000313" key="2">
    <source>
        <dbReference type="Proteomes" id="UP000054324"/>
    </source>
</evidence>
<feature type="non-terminal residue" evidence="1">
    <location>
        <position position="162"/>
    </location>
</feature>
<dbReference type="CTD" id="20328737"/>
<keyword evidence="2" id="KW-1185">Reference proteome</keyword>
<organism evidence="1 2">
    <name type="scientific">Opisthorchis viverrini</name>
    <name type="common">Southeast Asian liver fluke</name>
    <dbReference type="NCBI Taxonomy" id="6198"/>
    <lineage>
        <taxon>Eukaryota</taxon>
        <taxon>Metazoa</taxon>
        <taxon>Spiralia</taxon>
        <taxon>Lophotrochozoa</taxon>
        <taxon>Platyhelminthes</taxon>
        <taxon>Trematoda</taxon>
        <taxon>Digenea</taxon>
        <taxon>Opisthorchiida</taxon>
        <taxon>Opisthorchiata</taxon>
        <taxon>Opisthorchiidae</taxon>
        <taxon>Opisthorchis</taxon>
    </lineage>
</organism>
<dbReference type="RefSeq" id="XP_009172512.1">
    <property type="nucleotide sequence ID" value="XM_009174248.1"/>
</dbReference>
<evidence type="ECO:0000313" key="1">
    <source>
        <dbReference type="EMBL" id="KER23751.1"/>
    </source>
</evidence>